<dbReference type="AlphaFoldDB" id="A0A4S4EAN1"/>
<gene>
    <name evidence="2" type="ORF">TEA_008609</name>
</gene>
<sequence length="136" mass="15903">MKKMVVYQGGAYERMFRLPVYRQKHEVEKHLNRLNKPPLKSIKGPDGDIIDCIHISHQPAFDHPCLKDHKIQMRPCYHPEELYDQKKVSQLLGDIKLEFDDSHASYSEETYPRVLDLDTATTKMKNIVPTVQSNKK</sequence>
<feature type="domain" description="Neprosin activation peptide" evidence="1">
    <location>
        <begin position="41"/>
        <end position="87"/>
    </location>
</feature>
<evidence type="ECO:0000259" key="1">
    <source>
        <dbReference type="Pfam" id="PF14365"/>
    </source>
</evidence>
<proteinExistence type="predicted"/>
<dbReference type="STRING" id="542762.A0A4S4EAN1"/>
<protein>
    <recommendedName>
        <fullName evidence="1">Neprosin activation peptide domain-containing protein</fullName>
    </recommendedName>
</protein>
<reference evidence="2 3" key="1">
    <citation type="journal article" date="2018" name="Proc. Natl. Acad. Sci. U.S.A.">
        <title>Draft genome sequence of Camellia sinensis var. sinensis provides insights into the evolution of the tea genome and tea quality.</title>
        <authorList>
            <person name="Wei C."/>
            <person name="Yang H."/>
            <person name="Wang S."/>
            <person name="Zhao J."/>
            <person name="Liu C."/>
            <person name="Gao L."/>
            <person name="Xia E."/>
            <person name="Lu Y."/>
            <person name="Tai Y."/>
            <person name="She G."/>
            <person name="Sun J."/>
            <person name="Cao H."/>
            <person name="Tong W."/>
            <person name="Gao Q."/>
            <person name="Li Y."/>
            <person name="Deng W."/>
            <person name="Jiang X."/>
            <person name="Wang W."/>
            <person name="Chen Q."/>
            <person name="Zhang S."/>
            <person name="Li H."/>
            <person name="Wu J."/>
            <person name="Wang P."/>
            <person name="Li P."/>
            <person name="Shi C."/>
            <person name="Zheng F."/>
            <person name="Jian J."/>
            <person name="Huang B."/>
            <person name="Shan D."/>
            <person name="Shi M."/>
            <person name="Fang C."/>
            <person name="Yue Y."/>
            <person name="Li F."/>
            <person name="Li D."/>
            <person name="Wei S."/>
            <person name="Han B."/>
            <person name="Jiang C."/>
            <person name="Yin Y."/>
            <person name="Xia T."/>
            <person name="Zhang Z."/>
            <person name="Bennetzen J.L."/>
            <person name="Zhao S."/>
            <person name="Wan X."/>
        </authorList>
    </citation>
    <scope>NUCLEOTIDE SEQUENCE [LARGE SCALE GENOMIC DNA]</scope>
    <source>
        <strain evidence="3">cv. Shuchazao</strain>
        <tissue evidence="2">Leaf</tissue>
    </source>
</reference>
<accession>A0A4S4EAN1</accession>
<comment type="caution">
    <text evidence="2">The sequence shown here is derived from an EMBL/GenBank/DDBJ whole genome shotgun (WGS) entry which is preliminary data.</text>
</comment>
<dbReference type="Pfam" id="PF14365">
    <property type="entry name" value="Neprosin_AP"/>
    <property type="match status" value="1"/>
</dbReference>
<evidence type="ECO:0000313" key="2">
    <source>
        <dbReference type="EMBL" id="THG13223.1"/>
    </source>
</evidence>
<dbReference type="InterPro" id="IPR025521">
    <property type="entry name" value="Neprosin_propep"/>
</dbReference>
<dbReference type="EMBL" id="SDRB02006028">
    <property type="protein sequence ID" value="THG13223.1"/>
    <property type="molecule type" value="Genomic_DNA"/>
</dbReference>
<dbReference type="Proteomes" id="UP000306102">
    <property type="component" value="Unassembled WGS sequence"/>
</dbReference>
<evidence type="ECO:0000313" key="3">
    <source>
        <dbReference type="Proteomes" id="UP000306102"/>
    </source>
</evidence>
<name>A0A4S4EAN1_CAMSN</name>
<keyword evidence="3" id="KW-1185">Reference proteome</keyword>
<organism evidence="2 3">
    <name type="scientific">Camellia sinensis var. sinensis</name>
    <name type="common">China tea</name>
    <dbReference type="NCBI Taxonomy" id="542762"/>
    <lineage>
        <taxon>Eukaryota</taxon>
        <taxon>Viridiplantae</taxon>
        <taxon>Streptophyta</taxon>
        <taxon>Embryophyta</taxon>
        <taxon>Tracheophyta</taxon>
        <taxon>Spermatophyta</taxon>
        <taxon>Magnoliopsida</taxon>
        <taxon>eudicotyledons</taxon>
        <taxon>Gunneridae</taxon>
        <taxon>Pentapetalae</taxon>
        <taxon>asterids</taxon>
        <taxon>Ericales</taxon>
        <taxon>Theaceae</taxon>
        <taxon>Camellia</taxon>
    </lineage>
</organism>